<keyword evidence="3" id="KW-1185">Reference proteome</keyword>
<dbReference type="EMBL" id="LXQA010284743">
    <property type="protein sequence ID" value="MCI40857.1"/>
    <property type="molecule type" value="Genomic_DNA"/>
</dbReference>
<comment type="caution">
    <text evidence="2">The sequence shown here is derived from an EMBL/GenBank/DDBJ whole genome shotgun (WGS) entry which is preliminary data.</text>
</comment>
<sequence>FLLIAMVLTCATAVFKYKLILLRHRRARMDMDSASAGRRARHNGTDHHSG</sequence>
<protein>
    <submittedName>
        <fullName evidence="2">Uncharacterized protein</fullName>
    </submittedName>
</protein>
<reference evidence="2 3" key="1">
    <citation type="journal article" date="2018" name="Front. Plant Sci.">
        <title>Red Clover (Trifolium pratense) and Zigzag Clover (T. medium) - A Picture of Genomic Similarities and Differences.</title>
        <authorList>
            <person name="Dluhosova J."/>
            <person name="Istvanek J."/>
            <person name="Nedelnik J."/>
            <person name="Repkova J."/>
        </authorList>
    </citation>
    <scope>NUCLEOTIDE SEQUENCE [LARGE SCALE GENOMIC DNA]</scope>
    <source>
        <strain evidence="3">cv. 10/8</strain>
        <tissue evidence="2">Leaf</tissue>
    </source>
</reference>
<dbReference type="Proteomes" id="UP000265520">
    <property type="component" value="Unassembled WGS sequence"/>
</dbReference>
<dbReference type="AlphaFoldDB" id="A0A392RXH1"/>
<feature type="region of interest" description="Disordered" evidence="1">
    <location>
        <begin position="31"/>
        <end position="50"/>
    </location>
</feature>
<evidence type="ECO:0000313" key="3">
    <source>
        <dbReference type="Proteomes" id="UP000265520"/>
    </source>
</evidence>
<evidence type="ECO:0000313" key="2">
    <source>
        <dbReference type="EMBL" id="MCI40857.1"/>
    </source>
</evidence>
<name>A0A392RXH1_9FABA</name>
<evidence type="ECO:0000256" key="1">
    <source>
        <dbReference type="SAM" id="MobiDB-lite"/>
    </source>
</evidence>
<proteinExistence type="predicted"/>
<accession>A0A392RXH1</accession>
<organism evidence="2 3">
    <name type="scientific">Trifolium medium</name>
    <dbReference type="NCBI Taxonomy" id="97028"/>
    <lineage>
        <taxon>Eukaryota</taxon>
        <taxon>Viridiplantae</taxon>
        <taxon>Streptophyta</taxon>
        <taxon>Embryophyta</taxon>
        <taxon>Tracheophyta</taxon>
        <taxon>Spermatophyta</taxon>
        <taxon>Magnoliopsida</taxon>
        <taxon>eudicotyledons</taxon>
        <taxon>Gunneridae</taxon>
        <taxon>Pentapetalae</taxon>
        <taxon>rosids</taxon>
        <taxon>fabids</taxon>
        <taxon>Fabales</taxon>
        <taxon>Fabaceae</taxon>
        <taxon>Papilionoideae</taxon>
        <taxon>50 kb inversion clade</taxon>
        <taxon>NPAAA clade</taxon>
        <taxon>Hologalegina</taxon>
        <taxon>IRL clade</taxon>
        <taxon>Trifolieae</taxon>
        <taxon>Trifolium</taxon>
    </lineage>
</organism>
<feature type="non-terminal residue" evidence="2">
    <location>
        <position position="1"/>
    </location>
</feature>